<dbReference type="OrthoDB" id="37537at2759"/>
<feature type="domain" description="NADP-dependent oxidoreductase" evidence="2">
    <location>
        <begin position="18"/>
        <end position="310"/>
    </location>
</feature>
<comment type="caution">
    <text evidence="3">The sequence shown here is derived from an EMBL/GenBank/DDBJ whole genome shotgun (WGS) entry which is preliminary data.</text>
</comment>
<dbReference type="Pfam" id="PF00248">
    <property type="entry name" value="Aldo_ket_red"/>
    <property type="match status" value="1"/>
</dbReference>
<keyword evidence="4" id="KW-1185">Reference proteome</keyword>
<dbReference type="GO" id="GO:0016491">
    <property type="term" value="F:oxidoreductase activity"/>
    <property type="evidence" value="ECO:0007669"/>
    <property type="project" value="UniProtKB-KW"/>
</dbReference>
<dbReference type="InterPro" id="IPR023210">
    <property type="entry name" value="NADP_OxRdtase_dom"/>
</dbReference>
<dbReference type="InterPro" id="IPR036812">
    <property type="entry name" value="NAD(P)_OxRdtase_dom_sf"/>
</dbReference>
<dbReference type="EMBL" id="JABFUD020000014">
    <property type="protein sequence ID" value="KAI5070194.1"/>
    <property type="molecule type" value="Genomic_DNA"/>
</dbReference>
<evidence type="ECO:0000313" key="4">
    <source>
        <dbReference type="Proteomes" id="UP000886520"/>
    </source>
</evidence>
<dbReference type="SUPFAM" id="SSF51430">
    <property type="entry name" value="NAD(P)-linked oxidoreductase"/>
    <property type="match status" value="1"/>
</dbReference>
<proteinExistence type="predicted"/>
<evidence type="ECO:0000313" key="3">
    <source>
        <dbReference type="EMBL" id="KAI5070194.1"/>
    </source>
</evidence>
<dbReference type="AlphaFoldDB" id="A0A9D4ZCJ3"/>
<dbReference type="PANTHER" id="PTHR43625">
    <property type="entry name" value="AFLATOXIN B1 ALDEHYDE REDUCTASE"/>
    <property type="match status" value="1"/>
</dbReference>
<sequence>MSIRVQLGSQGLEVSRQGLGCMSMSGHYGAAKPEQDMIALIHHAVLDLGITFLDTSDVYGPFNNEILLGKALKGIPRDRVQLATKFGLYFDDQGQFVVCGHPSYVRSACEASLKRLNVEYIDLYYLHRVDTTIPIEATVGEMKKLVEEGKVKYLGLSEASASTIRRAHAVHPITAVQIEWSLWSRDVEDEIIPTCRELGIGFVAYSPLGCGFFSAGAKTLQGALDTDFRKTQPRFSTGNLQKNEQLFLQLHEVATRKGCSPGQLALAWVQHQGHDVIPIPGTTRISNLEENAEALKIMLSKEELEEIEALFQDGVVAGTRRTAAADAVWSHTHANTPPLASWLVSQTQSSPCETSP</sequence>
<name>A0A9D4ZCJ3_ADICA</name>
<gene>
    <name evidence="3" type="ORF">GOP47_0014537</name>
</gene>
<evidence type="ECO:0000259" key="2">
    <source>
        <dbReference type="Pfam" id="PF00248"/>
    </source>
</evidence>
<accession>A0A9D4ZCJ3</accession>
<dbReference type="GO" id="GO:0005737">
    <property type="term" value="C:cytoplasm"/>
    <property type="evidence" value="ECO:0007669"/>
    <property type="project" value="TreeGrafter"/>
</dbReference>
<protein>
    <recommendedName>
        <fullName evidence="2">NADP-dependent oxidoreductase domain-containing protein</fullName>
    </recommendedName>
</protein>
<reference evidence="3" key="1">
    <citation type="submission" date="2021-01" db="EMBL/GenBank/DDBJ databases">
        <title>Adiantum capillus-veneris genome.</title>
        <authorList>
            <person name="Fang Y."/>
            <person name="Liao Q."/>
        </authorList>
    </citation>
    <scope>NUCLEOTIDE SEQUENCE</scope>
    <source>
        <strain evidence="3">H3</strain>
        <tissue evidence="3">Leaf</tissue>
    </source>
</reference>
<dbReference type="Gene3D" id="3.20.20.100">
    <property type="entry name" value="NADP-dependent oxidoreductase domain"/>
    <property type="match status" value="1"/>
</dbReference>
<evidence type="ECO:0000256" key="1">
    <source>
        <dbReference type="ARBA" id="ARBA00023002"/>
    </source>
</evidence>
<keyword evidence="1" id="KW-0560">Oxidoreductase</keyword>
<dbReference type="CDD" id="cd19145">
    <property type="entry name" value="AKR_AKR13D1"/>
    <property type="match status" value="1"/>
</dbReference>
<dbReference type="PRINTS" id="PR00069">
    <property type="entry name" value="ALDKETRDTASE"/>
</dbReference>
<organism evidence="3 4">
    <name type="scientific">Adiantum capillus-veneris</name>
    <name type="common">Maidenhair fern</name>
    <dbReference type="NCBI Taxonomy" id="13818"/>
    <lineage>
        <taxon>Eukaryota</taxon>
        <taxon>Viridiplantae</taxon>
        <taxon>Streptophyta</taxon>
        <taxon>Embryophyta</taxon>
        <taxon>Tracheophyta</taxon>
        <taxon>Polypodiopsida</taxon>
        <taxon>Polypodiidae</taxon>
        <taxon>Polypodiales</taxon>
        <taxon>Pteridineae</taxon>
        <taxon>Pteridaceae</taxon>
        <taxon>Vittarioideae</taxon>
        <taxon>Adiantum</taxon>
    </lineage>
</organism>
<dbReference type="Proteomes" id="UP000886520">
    <property type="component" value="Chromosome 14"/>
</dbReference>
<dbReference type="InterPro" id="IPR050791">
    <property type="entry name" value="Aldo-Keto_reductase"/>
</dbReference>
<dbReference type="InterPro" id="IPR020471">
    <property type="entry name" value="AKR"/>
</dbReference>
<dbReference type="PANTHER" id="PTHR43625:SF75">
    <property type="entry name" value="PERAKINE REDUCTASE-LIKE"/>
    <property type="match status" value="1"/>
</dbReference>